<keyword evidence="1" id="KW-0472">Membrane</keyword>
<dbReference type="InterPro" id="IPR006816">
    <property type="entry name" value="ELMO_dom"/>
</dbReference>
<dbReference type="InterPro" id="IPR001849">
    <property type="entry name" value="PH_domain"/>
</dbReference>
<feature type="transmembrane region" description="Helical" evidence="1">
    <location>
        <begin position="863"/>
        <end position="885"/>
    </location>
</feature>
<dbReference type="GeneID" id="30150889"/>
<feature type="transmembrane region" description="Helical" evidence="1">
    <location>
        <begin position="986"/>
        <end position="1011"/>
    </location>
</feature>
<dbReference type="Pfam" id="PF12400">
    <property type="entry name" value="STIMATE"/>
    <property type="match status" value="1"/>
</dbReference>
<dbReference type="AlphaFoldDB" id="A0A1E3QJR3"/>
<organism evidence="4 5">
    <name type="scientific">Babjeviella inositovora NRRL Y-12698</name>
    <dbReference type="NCBI Taxonomy" id="984486"/>
    <lineage>
        <taxon>Eukaryota</taxon>
        <taxon>Fungi</taxon>
        <taxon>Dikarya</taxon>
        <taxon>Ascomycota</taxon>
        <taxon>Saccharomycotina</taxon>
        <taxon>Pichiomycetes</taxon>
        <taxon>Serinales incertae sedis</taxon>
        <taxon>Babjeviella</taxon>
    </lineage>
</organism>
<evidence type="ECO:0008006" key="6">
    <source>
        <dbReference type="Google" id="ProtNLM"/>
    </source>
</evidence>
<feature type="domain" description="PH" evidence="3">
    <location>
        <begin position="526"/>
        <end position="702"/>
    </location>
</feature>
<feature type="transmembrane region" description="Helical" evidence="1">
    <location>
        <begin position="1031"/>
        <end position="1050"/>
    </location>
</feature>
<gene>
    <name evidence="4" type="ORF">BABINDRAFT_9898</name>
</gene>
<evidence type="ECO:0000259" key="3">
    <source>
        <dbReference type="Pfam" id="PF16457"/>
    </source>
</evidence>
<evidence type="ECO:0000313" key="4">
    <source>
        <dbReference type="EMBL" id="ODQ77923.1"/>
    </source>
</evidence>
<name>A0A1E3QJR3_9ASCO</name>
<dbReference type="InterPro" id="IPR022127">
    <property type="entry name" value="STIMATE/YPL162C"/>
</dbReference>
<protein>
    <recommendedName>
        <fullName evidence="6">PH domain-containing protein</fullName>
    </recommendedName>
</protein>
<dbReference type="EMBL" id="KV454438">
    <property type="protein sequence ID" value="ODQ77923.1"/>
    <property type="molecule type" value="Genomic_DNA"/>
</dbReference>
<proteinExistence type="predicted"/>
<dbReference type="Pfam" id="PF04727">
    <property type="entry name" value="ELMO_CED12"/>
    <property type="match status" value="1"/>
</dbReference>
<dbReference type="PANTHER" id="PTHR31735:SF1">
    <property type="entry name" value="VACUOLAR MEMBRANE PROTEIN YPL162C"/>
    <property type="match status" value="1"/>
</dbReference>
<keyword evidence="1" id="KW-0812">Transmembrane</keyword>
<dbReference type="Pfam" id="PF16457">
    <property type="entry name" value="PH_12"/>
    <property type="match status" value="1"/>
</dbReference>
<keyword evidence="5" id="KW-1185">Reference proteome</keyword>
<accession>A0A1E3QJR3</accession>
<dbReference type="Proteomes" id="UP000094336">
    <property type="component" value="Unassembled WGS sequence"/>
</dbReference>
<feature type="domain" description="ELMO" evidence="2">
    <location>
        <begin position="283"/>
        <end position="448"/>
    </location>
</feature>
<dbReference type="GO" id="GO:0016020">
    <property type="term" value="C:membrane"/>
    <property type="evidence" value="ECO:0007669"/>
    <property type="project" value="TreeGrafter"/>
</dbReference>
<keyword evidence="1" id="KW-1133">Transmembrane helix</keyword>
<reference evidence="5" key="1">
    <citation type="submission" date="2016-05" db="EMBL/GenBank/DDBJ databases">
        <title>Comparative genomics of biotechnologically important yeasts.</title>
        <authorList>
            <consortium name="DOE Joint Genome Institute"/>
            <person name="Riley R."/>
            <person name="Haridas S."/>
            <person name="Wolfe K.H."/>
            <person name="Lopes M.R."/>
            <person name="Hittinger C.T."/>
            <person name="Goker M."/>
            <person name="Salamov A."/>
            <person name="Wisecaver J."/>
            <person name="Long T.M."/>
            <person name="Aerts A.L."/>
            <person name="Barry K."/>
            <person name="Choi C."/>
            <person name="Clum A."/>
            <person name="Coughlan A.Y."/>
            <person name="Deshpande S."/>
            <person name="Douglass A.P."/>
            <person name="Hanson S.J."/>
            <person name="Klenk H.-P."/>
            <person name="Labutti K."/>
            <person name="Lapidus A."/>
            <person name="Lindquist E."/>
            <person name="Lipzen A."/>
            <person name="Meier-Kolthoff J.P."/>
            <person name="Ohm R.A."/>
            <person name="Otillar R.P."/>
            <person name="Pangilinan J."/>
            <person name="Peng Y."/>
            <person name="Rokas A."/>
            <person name="Rosa C.A."/>
            <person name="Scheuner C."/>
            <person name="Sibirny A.A."/>
            <person name="Slot J.C."/>
            <person name="Stielow J.B."/>
            <person name="Sun H."/>
            <person name="Kurtzman C.P."/>
            <person name="Blackwell M."/>
            <person name="Grigoriev I.V."/>
            <person name="Jeffries T.W."/>
        </authorList>
    </citation>
    <scope>NUCLEOTIDE SEQUENCE [LARGE SCALE GENOMIC DNA]</scope>
    <source>
        <strain evidence="5">NRRL Y-12698</strain>
    </source>
</reference>
<dbReference type="STRING" id="984486.A0A1E3QJR3"/>
<evidence type="ECO:0000313" key="5">
    <source>
        <dbReference type="Proteomes" id="UP000094336"/>
    </source>
</evidence>
<evidence type="ECO:0000256" key="1">
    <source>
        <dbReference type="SAM" id="Phobius"/>
    </source>
</evidence>
<dbReference type="PANTHER" id="PTHR31735">
    <property type="entry name" value="VACUOLAR MEMBRANE PROTEIN YPL162C"/>
    <property type="match status" value="1"/>
</dbReference>
<feature type="transmembrane region" description="Helical" evidence="1">
    <location>
        <begin position="928"/>
        <end position="948"/>
    </location>
</feature>
<feature type="transmembrane region" description="Helical" evidence="1">
    <location>
        <begin position="829"/>
        <end position="851"/>
    </location>
</feature>
<dbReference type="RefSeq" id="XP_018983251.1">
    <property type="nucleotide sequence ID" value="XM_019133036.1"/>
</dbReference>
<dbReference type="OrthoDB" id="431202at2759"/>
<evidence type="ECO:0000259" key="2">
    <source>
        <dbReference type="Pfam" id="PF04727"/>
    </source>
</evidence>
<sequence length="1108" mass="125022">MNSQSINNHLNQLRESKTELGEKTAVEYLKILKKNLSGTDSQELSNSIYLLGKLLENTLPPTPQLISLFDDKFDVLVNHALTKTDKIKKSINIICLTAAQVFIQSVGSDAKAIYHLNKLFKILPPSDLIIGAMDEKFFLNLFKWLTKTPLDDSTYKSIIIIGFKVLDGQLHPQPTNISKLQPLNAMLTAIIHTPNFFQPLNNKLFSQDHRMVGALIDFLRLCLLRAVDHLSTMLIKVYSDMTAAGVWATLSELVEDSDKLTELHHQLNNLKIVLEKTMRIFDKIRLDYDNDIHRLILKDCLEVLKEAWGSSADGPTKKDYVNSGFTEKPHEYILANYTVLNVLDLTQFFQHSDKTFRKIFSETLLFNNDDSHFPLAQAIVEISSLMLSIFDKNGLGDNLLACASLITNSYRPRFHNFHEFVFSKLSIYHYALTQTLTLYNISKATALDLRTIVSLITILYEYCDETILARGGQLFVVDELKLLNDITYDELRKIQLAKFKKHKFDLWSGELGQFNEKLSSEVFDFVREQRVLQLLKGSWVFVSNPLAKAAPPASSSTIASSVTASAASKKALYYYIALSPDRKLLYYKTYDFKTSNKPSLDLNTPGVKAIELKNVYNVKTRKIEQESGVPMASPHLINIISRTSYELISLWGRTATVASSGASVMTTGTAGSGVKQEKLLFEFYVDTKESSFVWVDGLRVLCTAGGVTAGGHSSTAASTANSVRNSVIAGISTYSVPDTANELSEDTANQISMLEDLRKNIQLLQLNDDDLPESVSAKPLDDDVYDLDELMALQKAGYFYNKYQSLLLHMDFSIFTNGTVPQSDAQCELLGPTSLIIQSLMAVASLSTLVIKRQYETPRRPWLIWWFDILKQLCGSCLVHFVNLFGSVFHDPDTPISVRLVLFEGRKKKSRGKPVSGPVAGDDDPCDWYFLNTLFDTTVGVFVLYQTLKLIYYLLYRYLPQEQHASITSGQYGSPKPRFSWYMKQLSVYCSAVLMTKFSIFSMLLVFPGLIEFFLLWCLWWLDGLSGDVRVFFVILVFPMIMNGIGYIIVDNMISSKFYPEEDEERRDGTARETRALLRDKSRSALTTVYGSVSPNWSGEGDTFTSNL</sequence>